<dbReference type="Proteomes" id="UP001219525">
    <property type="component" value="Unassembled WGS sequence"/>
</dbReference>
<sequence length="273" mass="30332">MSSFQLRLKLAYSKKLPYACAQTKTLSPASPSTKNTLTPGTPGLTASLHNSITPGVTLFAPITIIATYQSYYCRSLHKSVYAKWDFTKCCEHGRAVLVHALFFTSRAAKYHRSQGSIGLGAPNIQPVYESKLVDRQACLHKQTSVWSTAGFEPNITDVDMSHTLDSRPYLSFPPLSACLEDILAYAVLQGSVPKPSNQERLSPAASDPGMRGCALTISTPTRYWMIVAWCQQAVLRVWAHGCQELDPPRASRIVRWSMVWEPHHDRNGVPVRR</sequence>
<evidence type="ECO:0000313" key="2">
    <source>
        <dbReference type="Proteomes" id="UP001219525"/>
    </source>
</evidence>
<gene>
    <name evidence="1" type="ORF">GGX14DRAFT_624696</name>
</gene>
<keyword evidence="2" id="KW-1185">Reference proteome</keyword>
<accession>A0AAD6VGP3</accession>
<organism evidence="1 2">
    <name type="scientific">Mycena pura</name>
    <dbReference type="NCBI Taxonomy" id="153505"/>
    <lineage>
        <taxon>Eukaryota</taxon>
        <taxon>Fungi</taxon>
        <taxon>Dikarya</taxon>
        <taxon>Basidiomycota</taxon>
        <taxon>Agaricomycotina</taxon>
        <taxon>Agaricomycetes</taxon>
        <taxon>Agaricomycetidae</taxon>
        <taxon>Agaricales</taxon>
        <taxon>Marasmiineae</taxon>
        <taxon>Mycenaceae</taxon>
        <taxon>Mycena</taxon>
    </lineage>
</organism>
<reference evidence="1" key="1">
    <citation type="submission" date="2023-03" db="EMBL/GenBank/DDBJ databases">
        <title>Massive genome expansion in bonnet fungi (Mycena s.s.) driven by repeated elements and novel gene families across ecological guilds.</title>
        <authorList>
            <consortium name="Lawrence Berkeley National Laboratory"/>
            <person name="Harder C.B."/>
            <person name="Miyauchi S."/>
            <person name="Viragh M."/>
            <person name="Kuo A."/>
            <person name="Thoen E."/>
            <person name="Andreopoulos B."/>
            <person name="Lu D."/>
            <person name="Skrede I."/>
            <person name="Drula E."/>
            <person name="Henrissat B."/>
            <person name="Morin E."/>
            <person name="Kohler A."/>
            <person name="Barry K."/>
            <person name="LaButti K."/>
            <person name="Morin E."/>
            <person name="Salamov A."/>
            <person name="Lipzen A."/>
            <person name="Mereny Z."/>
            <person name="Hegedus B."/>
            <person name="Baldrian P."/>
            <person name="Stursova M."/>
            <person name="Weitz H."/>
            <person name="Taylor A."/>
            <person name="Grigoriev I.V."/>
            <person name="Nagy L.G."/>
            <person name="Martin F."/>
            <person name="Kauserud H."/>
        </authorList>
    </citation>
    <scope>NUCLEOTIDE SEQUENCE</scope>
    <source>
        <strain evidence="1">9144</strain>
    </source>
</reference>
<protein>
    <submittedName>
        <fullName evidence="1">Uncharacterized protein</fullName>
    </submittedName>
</protein>
<evidence type="ECO:0000313" key="1">
    <source>
        <dbReference type="EMBL" id="KAJ7211412.1"/>
    </source>
</evidence>
<name>A0AAD6VGP3_9AGAR</name>
<dbReference type="EMBL" id="JARJCW010000026">
    <property type="protein sequence ID" value="KAJ7211412.1"/>
    <property type="molecule type" value="Genomic_DNA"/>
</dbReference>
<proteinExistence type="predicted"/>
<comment type="caution">
    <text evidence="1">The sequence shown here is derived from an EMBL/GenBank/DDBJ whole genome shotgun (WGS) entry which is preliminary data.</text>
</comment>
<dbReference type="AlphaFoldDB" id="A0AAD6VGP3"/>